<name>A0A0E9X7E6_ANGAN</name>
<dbReference type="EMBL" id="GBXM01010043">
    <property type="protein sequence ID" value="JAH98534.1"/>
    <property type="molecule type" value="Transcribed_RNA"/>
</dbReference>
<protein>
    <submittedName>
        <fullName evidence="2">Uncharacterized protein</fullName>
    </submittedName>
</protein>
<evidence type="ECO:0000313" key="2">
    <source>
        <dbReference type="EMBL" id="JAH98534.1"/>
    </source>
</evidence>
<feature type="chain" id="PRO_5002434881" evidence="1">
    <location>
        <begin position="21"/>
        <end position="136"/>
    </location>
</feature>
<reference evidence="2" key="1">
    <citation type="submission" date="2014-11" db="EMBL/GenBank/DDBJ databases">
        <authorList>
            <person name="Amaro Gonzalez C."/>
        </authorList>
    </citation>
    <scope>NUCLEOTIDE SEQUENCE</scope>
</reference>
<sequence>MREGWLPFCFGCLVAEGLFARQPAGVTGTCSHFVSHSTLPIQPQALCAQTAATPGLSIFYELLLGAKQIIQLSVYGTTAAVKTNGSHAGSVLIRQQPPDSVPLPHVWQQVHAKQPQRGGLWPTASCIKEIHKAAHS</sequence>
<evidence type="ECO:0000256" key="1">
    <source>
        <dbReference type="SAM" id="SignalP"/>
    </source>
</evidence>
<dbReference type="AlphaFoldDB" id="A0A0E9X7E6"/>
<proteinExistence type="predicted"/>
<reference evidence="2" key="2">
    <citation type="journal article" date="2015" name="Fish Shellfish Immunol.">
        <title>Early steps in the European eel (Anguilla anguilla)-Vibrio vulnificus interaction in the gills: Role of the RtxA13 toxin.</title>
        <authorList>
            <person name="Callol A."/>
            <person name="Pajuelo D."/>
            <person name="Ebbesson L."/>
            <person name="Teles M."/>
            <person name="MacKenzie S."/>
            <person name="Amaro C."/>
        </authorList>
    </citation>
    <scope>NUCLEOTIDE SEQUENCE</scope>
</reference>
<feature type="signal peptide" evidence="1">
    <location>
        <begin position="1"/>
        <end position="20"/>
    </location>
</feature>
<keyword evidence="1" id="KW-0732">Signal</keyword>
<organism evidence="2">
    <name type="scientific">Anguilla anguilla</name>
    <name type="common">European freshwater eel</name>
    <name type="synonym">Muraena anguilla</name>
    <dbReference type="NCBI Taxonomy" id="7936"/>
    <lineage>
        <taxon>Eukaryota</taxon>
        <taxon>Metazoa</taxon>
        <taxon>Chordata</taxon>
        <taxon>Craniata</taxon>
        <taxon>Vertebrata</taxon>
        <taxon>Euteleostomi</taxon>
        <taxon>Actinopterygii</taxon>
        <taxon>Neopterygii</taxon>
        <taxon>Teleostei</taxon>
        <taxon>Anguilliformes</taxon>
        <taxon>Anguillidae</taxon>
        <taxon>Anguilla</taxon>
    </lineage>
</organism>
<accession>A0A0E9X7E6</accession>